<evidence type="ECO:0000256" key="4">
    <source>
        <dbReference type="ARBA" id="ARBA00020268"/>
    </source>
</evidence>
<sequence length="431" mass="46026">MKKRYKDILQIALPAMVENMLQMLMGMVDSYLVAFLGLVALSGVSVANNVLAIYQAIFIALGAALSAYLGQTVGKKDQALLSQQLTEGVKLTLLLSLILGVLSILLGPNLLLWMGAEKEVAEAGGLYLVLVGGAVGCLGFMTSLGAILRATGRVRLPMYVSLLSNLLNALLSALAVFVLKAGIAGVAWGTILSRLIGCLILWYFVKIPLGKPSWKLDRQLLRLALPAAGERLMMRLGDLVVVGMIVSLGTAVVAGNSIGETLTQFNYMPGLGLATATIILTAQEKGRADWREIRALGRASLFLALLSMGLVGLLIFVGRQPLLALYTTDAQATTAGQLVILFCLIGLPATAATLIFTALWQGLGNAKLPLYATTIGMWLVRIVGAYILLTVFQLGLAAIWIGTIVDNVFRAVFLSLCFRRELRKHGEGLLN</sequence>
<keyword evidence="8 13" id="KW-0812">Transmembrane</keyword>
<evidence type="ECO:0000256" key="5">
    <source>
        <dbReference type="ARBA" id="ARBA00022448"/>
    </source>
</evidence>
<feature type="transmembrane region" description="Helical" evidence="13">
    <location>
        <begin position="185"/>
        <end position="205"/>
    </location>
</feature>
<comment type="function">
    <text evidence="1">Multidrug efflux pump.</text>
</comment>
<dbReference type="InterPro" id="IPR002528">
    <property type="entry name" value="MATE_fam"/>
</dbReference>
<evidence type="ECO:0000256" key="12">
    <source>
        <dbReference type="ARBA" id="ARBA00031636"/>
    </source>
</evidence>
<dbReference type="InterPro" id="IPR050222">
    <property type="entry name" value="MATE_MdtK"/>
</dbReference>
<dbReference type="PIRSF" id="PIRSF006603">
    <property type="entry name" value="DinF"/>
    <property type="match status" value="1"/>
</dbReference>
<evidence type="ECO:0000256" key="8">
    <source>
        <dbReference type="ARBA" id="ARBA00022692"/>
    </source>
</evidence>
<dbReference type="Proteomes" id="UP000677616">
    <property type="component" value="Chromosome"/>
</dbReference>
<feature type="transmembrane region" description="Helical" evidence="13">
    <location>
        <begin position="159"/>
        <end position="179"/>
    </location>
</feature>
<accession>A0ABX7YJW9</accession>
<dbReference type="PANTHER" id="PTHR43298">
    <property type="entry name" value="MULTIDRUG RESISTANCE PROTEIN NORM-RELATED"/>
    <property type="match status" value="1"/>
</dbReference>
<comment type="similarity">
    <text evidence="3">Belongs to the multi antimicrobial extrusion (MATE) (TC 2.A.66.1) family.</text>
</comment>
<feature type="transmembrane region" description="Helical" evidence="13">
    <location>
        <begin position="371"/>
        <end position="392"/>
    </location>
</feature>
<keyword evidence="10" id="KW-0406">Ion transport</keyword>
<comment type="subcellular location">
    <subcellularLocation>
        <location evidence="2">Cell membrane</location>
        <topology evidence="2">Multi-pass membrane protein</topology>
    </subcellularLocation>
</comment>
<evidence type="ECO:0000256" key="2">
    <source>
        <dbReference type="ARBA" id="ARBA00004651"/>
    </source>
</evidence>
<name>A0ABX7YJW9_9STRE</name>
<keyword evidence="15" id="KW-1185">Reference proteome</keyword>
<evidence type="ECO:0000256" key="10">
    <source>
        <dbReference type="ARBA" id="ARBA00023065"/>
    </source>
</evidence>
<keyword evidence="6" id="KW-0050">Antiport</keyword>
<evidence type="ECO:0000256" key="1">
    <source>
        <dbReference type="ARBA" id="ARBA00003408"/>
    </source>
</evidence>
<feature type="transmembrane region" description="Helical" evidence="13">
    <location>
        <begin position="295"/>
        <end position="318"/>
    </location>
</feature>
<keyword evidence="5" id="KW-0813">Transport</keyword>
<evidence type="ECO:0000256" key="9">
    <source>
        <dbReference type="ARBA" id="ARBA00022989"/>
    </source>
</evidence>
<evidence type="ECO:0000256" key="11">
    <source>
        <dbReference type="ARBA" id="ARBA00023136"/>
    </source>
</evidence>
<dbReference type="PANTHER" id="PTHR43298:SF2">
    <property type="entry name" value="FMN_FAD EXPORTER YEEO-RELATED"/>
    <property type="match status" value="1"/>
</dbReference>
<feature type="transmembrane region" description="Helical" evidence="13">
    <location>
        <begin position="91"/>
        <end position="114"/>
    </location>
</feature>
<feature type="transmembrane region" description="Helical" evidence="13">
    <location>
        <begin position="21"/>
        <end position="46"/>
    </location>
</feature>
<dbReference type="EMBL" id="CP073084">
    <property type="protein sequence ID" value="QUE54000.1"/>
    <property type="molecule type" value="Genomic_DNA"/>
</dbReference>
<dbReference type="NCBIfam" id="TIGR00797">
    <property type="entry name" value="matE"/>
    <property type="match status" value="1"/>
</dbReference>
<evidence type="ECO:0000313" key="15">
    <source>
        <dbReference type="Proteomes" id="UP000677616"/>
    </source>
</evidence>
<dbReference type="RefSeq" id="WP_212570137.1">
    <property type="nucleotide sequence ID" value="NZ_CP073084.1"/>
</dbReference>
<feature type="transmembrane region" description="Helical" evidence="13">
    <location>
        <begin position="239"/>
        <end position="259"/>
    </location>
</feature>
<protein>
    <recommendedName>
        <fullName evidence="4">Probable multidrug resistance protein NorM</fullName>
    </recommendedName>
    <alternativeName>
        <fullName evidence="12">Multidrug-efflux transporter</fullName>
    </alternativeName>
</protein>
<reference evidence="14 15" key="1">
    <citation type="submission" date="2021-04" db="EMBL/GenBank/DDBJ databases">
        <title>Complete genome sequence of a novel Streptococcus species.</title>
        <authorList>
            <person name="Teng J.L.L."/>
        </authorList>
    </citation>
    <scope>NUCLEOTIDE SEQUENCE [LARGE SCALE GENOMIC DNA]</scope>
    <source>
        <strain evidence="14 15">HKU75</strain>
    </source>
</reference>
<evidence type="ECO:0000313" key="14">
    <source>
        <dbReference type="EMBL" id="QUE54000.1"/>
    </source>
</evidence>
<evidence type="ECO:0000256" key="13">
    <source>
        <dbReference type="SAM" id="Phobius"/>
    </source>
</evidence>
<gene>
    <name evidence="14" type="ORF">INT76_09230</name>
</gene>
<dbReference type="InterPro" id="IPR048279">
    <property type="entry name" value="MdtK-like"/>
</dbReference>
<evidence type="ECO:0000256" key="6">
    <source>
        <dbReference type="ARBA" id="ARBA00022449"/>
    </source>
</evidence>
<keyword evidence="9 13" id="KW-1133">Transmembrane helix</keyword>
<feature type="transmembrane region" description="Helical" evidence="13">
    <location>
        <begin position="338"/>
        <end position="359"/>
    </location>
</feature>
<evidence type="ECO:0000256" key="3">
    <source>
        <dbReference type="ARBA" id="ARBA00010199"/>
    </source>
</evidence>
<proteinExistence type="inferred from homology"/>
<feature type="transmembrane region" description="Helical" evidence="13">
    <location>
        <begin position="52"/>
        <end position="70"/>
    </location>
</feature>
<evidence type="ECO:0000256" key="7">
    <source>
        <dbReference type="ARBA" id="ARBA00022475"/>
    </source>
</evidence>
<feature type="transmembrane region" description="Helical" evidence="13">
    <location>
        <begin position="126"/>
        <end position="147"/>
    </location>
</feature>
<dbReference type="Pfam" id="PF01554">
    <property type="entry name" value="MatE"/>
    <property type="match status" value="2"/>
</dbReference>
<keyword evidence="7" id="KW-1003">Cell membrane</keyword>
<keyword evidence="11 13" id="KW-0472">Membrane</keyword>
<organism evidence="14 15">
    <name type="scientific">Streptococcus oriscaviae</name>
    <dbReference type="NCBI Taxonomy" id="2781599"/>
    <lineage>
        <taxon>Bacteria</taxon>
        <taxon>Bacillati</taxon>
        <taxon>Bacillota</taxon>
        <taxon>Bacilli</taxon>
        <taxon>Lactobacillales</taxon>
        <taxon>Streptococcaceae</taxon>
        <taxon>Streptococcus</taxon>
    </lineage>
</organism>